<feature type="signal peptide" evidence="1">
    <location>
        <begin position="1"/>
        <end position="19"/>
    </location>
</feature>
<evidence type="ECO:0000256" key="1">
    <source>
        <dbReference type="SAM" id="SignalP"/>
    </source>
</evidence>
<evidence type="ECO:0000313" key="3">
    <source>
        <dbReference type="EMBL" id="TMP60388.1"/>
    </source>
</evidence>
<sequence>MRWAKYVTLLFGLFIEAKAAEGKLLATPGTSSIDGSAGGGIVPWAQLSNYASDNEWGGSAFCSGAALSDYRLNVCGAQLNLFDRLELSVADQAFTVVATDTMIKQSVLGMKVRLYGDVVYSRWPQMSVGVMHKSLSDDAVAQQLGASESQGNDLYFAVSKLQLGAIAGYHWFWNVTTRYSEANQNGLLGYGGPDHSSRWHFEASSAIFLTPHMAVGYEFKEKSQNLGLGESHWRTAFLAWFPNKSMTVTAAWLNFGSIARSKSQKGMYVSLTGYF</sequence>
<dbReference type="Proteomes" id="UP000305730">
    <property type="component" value="Unassembled WGS sequence"/>
</dbReference>
<evidence type="ECO:0000313" key="2">
    <source>
        <dbReference type="EMBL" id="TMP40950.1"/>
    </source>
</evidence>
<dbReference type="Pfam" id="PF11231">
    <property type="entry name" value="DUF3034"/>
    <property type="match status" value="1"/>
</dbReference>
<proteinExistence type="predicted"/>
<dbReference type="Proteomes" id="UP000307706">
    <property type="component" value="Unassembled WGS sequence"/>
</dbReference>
<dbReference type="AlphaFoldDB" id="A0A5S3XRE5"/>
<gene>
    <name evidence="3" type="ORF">CWB96_06660</name>
    <name evidence="2" type="ORF">CWB97_16475</name>
</gene>
<dbReference type="EMBL" id="PNCK01000065">
    <property type="protein sequence ID" value="TMP40950.1"/>
    <property type="molecule type" value="Genomic_DNA"/>
</dbReference>
<evidence type="ECO:0000313" key="4">
    <source>
        <dbReference type="Proteomes" id="UP000305730"/>
    </source>
</evidence>
<dbReference type="OrthoDB" id="9126735at2"/>
<keyword evidence="4" id="KW-1185">Reference proteome</keyword>
<feature type="chain" id="PRO_5024381001" evidence="1">
    <location>
        <begin position="20"/>
        <end position="275"/>
    </location>
</feature>
<protein>
    <submittedName>
        <fullName evidence="3">DUF3034 domain-containing protein</fullName>
    </submittedName>
</protein>
<dbReference type="EMBL" id="PNCL01000025">
    <property type="protein sequence ID" value="TMP60388.1"/>
    <property type="molecule type" value="Genomic_DNA"/>
</dbReference>
<accession>A0A5S3XRE5</accession>
<organism evidence="3 5">
    <name type="scientific">Pseudoalteromonas citrea</name>
    <dbReference type="NCBI Taxonomy" id="43655"/>
    <lineage>
        <taxon>Bacteria</taxon>
        <taxon>Pseudomonadati</taxon>
        <taxon>Pseudomonadota</taxon>
        <taxon>Gammaproteobacteria</taxon>
        <taxon>Alteromonadales</taxon>
        <taxon>Pseudoalteromonadaceae</taxon>
        <taxon>Pseudoalteromonas</taxon>
    </lineage>
</organism>
<reference evidence="4 5" key="1">
    <citation type="submission" date="2017-12" db="EMBL/GenBank/DDBJ databases">
        <authorList>
            <person name="Paulsen S."/>
            <person name="Gram L.K."/>
        </authorList>
    </citation>
    <scope>NUCLEOTIDE SEQUENCE [LARGE SCALE GENOMIC DNA]</scope>
    <source>
        <strain evidence="3 5">S2231</strain>
        <strain evidence="2 4">S2233</strain>
    </source>
</reference>
<dbReference type="InterPro" id="IPR021393">
    <property type="entry name" value="DUF3034"/>
</dbReference>
<name>A0A5S3XRE5_9GAMM</name>
<keyword evidence="1" id="KW-0732">Signal</keyword>
<reference evidence="4 5" key="2">
    <citation type="submission" date="2019-06" db="EMBL/GenBank/DDBJ databases">
        <title>Co-occurence of chitin degradation, pigmentation and bioactivity in marine Pseudoalteromonas.</title>
        <authorList>
            <person name="Sonnenschein E.C."/>
            <person name="Bech P.K."/>
        </authorList>
    </citation>
    <scope>NUCLEOTIDE SEQUENCE [LARGE SCALE GENOMIC DNA]</scope>
    <source>
        <strain evidence="5">S2231</strain>
        <strain evidence="4">S2233</strain>
    </source>
</reference>
<dbReference type="RefSeq" id="WP_138597833.1">
    <property type="nucleotide sequence ID" value="NZ_PNCK01000065.1"/>
</dbReference>
<comment type="caution">
    <text evidence="3">The sequence shown here is derived from an EMBL/GenBank/DDBJ whole genome shotgun (WGS) entry which is preliminary data.</text>
</comment>
<reference evidence="3" key="3">
    <citation type="submission" date="2019-09" db="EMBL/GenBank/DDBJ databases">
        <title>Co-occurence of chitin degradation, pigmentation and bioactivity in marine Pseudoalteromonas.</title>
        <authorList>
            <person name="Sonnenschein E.C."/>
            <person name="Bech P.K."/>
        </authorList>
    </citation>
    <scope>NUCLEOTIDE SEQUENCE</scope>
    <source>
        <strain evidence="3">S2231</strain>
        <strain evidence="2">S2233</strain>
    </source>
</reference>
<evidence type="ECO:0000313" key="5">
    <source>
        <dbReference type="Proteomes" id="UP000307706"/>
    </source>
</evidence>